<accession>A0A8H4WYJ2</accession>
<evidence type="ECO:0000256" key="1">
    <source>
        <dbReference type="SAM" id="Coils"/>
    </source>
</evidence>
<dbReference type="PANTHER" id="PTHR31669">
    <property type="entry name" value="PROTEIN FAR1-RELATED SEQUENCE 10-RELATED"/>
    <property type="match status" value="1"/>
</dbReference>
<name>A0A8H4WYJ2_9HYPO</name>
<dbReference type="AlphaFoldDB" id="A0A8H4WYJ2"/>
<dbReference type="EMBL" id="JABEXW010000788">
    <property type="protein sequence ID" value="KAF4955217.1"/>
    <property type="molecule type" value="Genomic_DNA"/>
</dbReference>
<dbReference type="PANTHER" id="PTHR31669:SF251">
    <property type="entry name" value="PROTEIN FAR1-RELATED SEQUENCE"/>
    <property type="match status" value="1"/>
</dbReference>
<evidence type="ECO:0008006" key="4">
    <source>
        <dbReference type="Google" id="ProtNLM"/>
    </source>
</evidence>
<gene>
    <name evidence="2" type="ORF">FSARC_11922</name>
</gene>
<keyword evidence="1" id="KW-0175">Coiled coil</keyword>
<sequence length="213" mass="24332">MPDTPPPVQLMPPAEGVFETFDNLMESIRSTAKQQGYGIVKLRASNYRDGKPTRYDLVCDRGGVKYNSTAKKRNPSTRKIGCLFRAKAVCEVQLGNQWRFTLQEGRHNHKPRVLACSVLPSQEDLPLIAFIQSFIFQLKHVNSEMAQCLTLVTQRLDDIQGQIDLLNKIQEQVDRLEAHVRDCAMRFQVIRGNYMVGREMEDFGTRFLASEVL</sequence>
<evidence type="ECO:0000313" key="3">
    <source>
        <dbReference type="Proteomes" id="UP000622797"/>
    </source>
</evidence>
<keyword evidence="3" id="KW-1185">Reference proteome</keyword>
<organism evidence="2 3">
    <name type="scientific">Fusarium sarcochroum</name>
    <dbReference type="NCBI Taxonomy" id="1208366"/>
    <lineage>
        <taxon>Eukaryota</taxon>
        <taxon>Fungi</taxon>
        <taxon>Dikarya</taxon>
        <taxon>Ascomycota</taxon>
        <taxon>Pezizomycotina</taxon>
        <taxon>Sordariomycetes</taxon>
        <taxon>Hypocreomycetidae</taxon>
        <taxon>Hypocreales</taxon>
        <taxon>Nectriaceae</taxon>
        <taxon>Fusarium</taxon>
        <taxon>Fusarium lateritium species complex</taxon>
    </lineage>
</organism>
<feature type="coiled-coil region" evidence="1">
    <location>
        <begin position="159"/>
        <end position="186"/>
    </location>
</feature>
<protein>
    <recommendedName>
        <fullName evidence="4">FAR1 domain-containing protein</fullName>
    </recommendedName>
</protein>
<dbReference type="Proteomes" id="UP000622797">
    <property type="component" value="Unassembled WGS sequence"/>
</dbReference>
<dbReference type="InterPro" id="IPR031052">
    <property type="entry name" value="FHY3/FAR1"/>
</dbReference>
<proteinExistence type="predicted"/>
<dbReference type="OrthoDB" id="4579506at2759"/>
<dbReference type="GO" id="GO:0006355">
    <property type="term" value="P:regulation of DNA-templated transcription"/>
    <property type="evidence" value="ECO:0007669"/>
    <property type="project" value="InterPro"/>
</dbReference>
<evidence type="ECO:0000313" key="2">
    <source>
        <dbReference type="EMBL" id="KAF4955217.1"/>
    </source>
</evidence>
<reference evidence="2" key="1">
    <citation type="journal article" date="2020" name="BMC Genomics">
        <title>Correction to: Identification and distribution of gene clusters required for synthesis of sphingolipid metabolism inhibitors in diverse species of the filamentous fungus Fusarium.</title>
        <authorList>
            <person name="Kim H.S."/>
            <person name="Lohmar J.M."/>
            <person name="Busman M."/>
            <person name="Brown D.W."/>
            <person name="Naumann T.A."/>
            <person name="Divon H.H."/>
            <person name="Lysoe E."/>
            <person name="Uhlig S."/>
            <person name="Proctor R.H."/>
        </authorList>
    </citation>
    <scope>NUCLEOTIDE SEQUENCE</scope>
    <source>
        <strain evidence="2">NRRL 20472</strain>
    </source>
</reference>
<reference evidence="2" key="2">
    <citation type="submission" date="2020-05" db="EMBL/GenBank/DDBJ databases">
        <authorList>
            <person name="Kim H.-S."/>
            <person name="Proctor R.H."/>
            <person name="Brown D.W."/>
        </authorList>
    </citation>
    <scope>NUCLEOTIDE SEQUENCE</scope>
    <source>
        <strain evidence="2">NRRL 20472</strain>
    </source>
</reference>
<comment type="caution">
    <text evidence="2">The sequence shown here is derived from an EMBL/GenBank/DDBJ whole genome shotgun (WGS) entry which is preliminary data.</text>
</comment>